<dbReference type="Proteomes" id="UP000298652">
    <property type="component" value="Chromosome 1"/>
</dbReference>
<accession>A0A4U6WI48</accession>
<reference evidence="2" key="1">
    <citation type="submission" date="2019-03" db="EMBL/GenBank/DDBJ databases">
        <title>WGS assembly of Setaria viridis.</title>
        <authorList>
            <person name="Huang P."/>
            <person name="Jenkins J."/>
            <person name="Grimwood J."/>
            <person name="Barry K."/>
            <person name="Healey A."/>
            <person name="Mamidi S."/>
            <person name="Sreedasyam A."/>
            <person name="Shu S."/>
            <person name="Feldman M."/>
            <person name="Wu J."/>
            <person name="Yu Y."/>
            <person name="Chen C."/>
            <person name="Johnson J."/>
            <person name="Rokhsar D."/>
            <person name="Baxter I."/>
            <person name="Schmutz J."/>
            <person name="Brutnell T."/>
            <person name="Kellogg E."/>
        </authorList>
    </citation>
    <scope>NUCLEOTIDE SEQUENCE [LARGE SCALE GENOMIC DNA]</scope>
</reference>
<keyword evidence="3" id="KW-1185">Reference proteome</keyword>
<keyword evidence="1" id="KW-0812">Transmembrane</keyword>
<keyword evidence="1" id="KW-1133">Transmembrane helix</keyword>
<dbReference type="EMBL" id="CM016552">
    <property type="protein sequence ID" value="TKW41503.1"/>
    <property type="molecule type" value="Genomic_DNA"/>
</dbReference>
<feature type="transmembrane region" description="Helical" evidence="1">
    <location>
        <begin position="12"/>
        <end position="31"/>
    </location>
</feature>
<proteinExistence type="predicted"/>
<name>A0A4U6WI48_SETVI</name>
<organism evidence="2 3">
    <name type="scientific">Setaria viridis</name>
    <name type="common">Green bristlegrass</name>
    <name type="synonym">Setaria italica subsp. viridis</name>
    <dbReference type="NCBI Taxonomy" id="4556"/>
    <lineage>
        <taxon>Eukaryota</taxon>
        <taxon>Viridiplantae</taxon>
        <taxon>Streptophyta</taxon>
        <taxon>Embryophyta</taxon>
        <taxon>Tracheophyta</taxon>
        <taxon>Spermatophyta</taxon>
        <taxon>Magnoliopsida</taxon>
        <taxon>Liliopsida</taxon>
        <taxon>Poales</taxon>
        <taxon>Poaceae</taxon>
        <taxon>PACMAD clade</taxon>
        <taxon>Panicoideae</taxon>
        <taxon>Panicodae</taxon>
        <taxon>Paniceae</taxon>
        <taxon>Cenchrinae</taxon>
        <taxon>Setaria</taxon>
    </lineage>
</organism>
<dbReference type="AlphaFoldDB" id="A0A4U6WI48"/>
<evidence type="ECO:0000256" key="1">
    <source>
        <dbReference type="SAM" id="Phobius"/>
    </source>
</evidence>
<protein>
    <submittedName>
        <fullName evidence="2">Uncharacterized protein</fullName>
    </submittedName>
</protein>
<evidence type="ECO:0000313" key="3">
    <source>
        <dbReference type="Proteomes" id="UP000298652"/>
    </source>
</evidence>
<sequence>MLLSCVLEVPVAVVMTCLFVLTYELGPIVFLQRYTLPGASLELKSIRLREDLYRWMCT</sequence>
<gene>
    <name evidence="2" type="ORF">SEVIR_1G320550v2</name>
</gene>
<keyword evidence="1" id="KW-0472">Membrane</keyword>
<dbReference type="Gramene" id="TKW41503">
    <property type="protein sequence ID" value="TKW41503"/>
    <property type="gene ID" value="SEVIR_1G320550v2"/>
</dbReference>
<evidence type="ECO:0000313" key="2">
    <source>
        <dbReference type="EMBL" id="TKW41503.1"/>
    </source>
</evidence>